<accession>A0A0F9CRY1</accession>
<gene>
    <name evidence="1" type="ORF">LCGC14_2287890</name>
</gene>
<comment type="caution">
    <text evidence="1">The sequence shown here is derived from an EMBL/GenBank/DDBJ whole genome shotgun (WGS) entry which is preliminary data.</text>
</comment>
<protein>
    <submittedName>
        <fullName evidence="1">Uncharacterized protein</fullName>
    </submittedName>
</protein>
<organism evidence="1">
    <name type="scientific">marine sediment metagenome</name>
    <dbReference type="NCBI Taxonomy" id="412755"/>
    <lineage>
        <taxon>unclassified sequences</taxon>
        <taxon>metagenomes</taxon>
        <taxon>ecological metagenomes</taxon>
    </lineage>
</organism>
<dbReference type="AlphaFoldDB" id="A0A0F9CRY1"/>
<proteinExistence type="predicted"/>
<dbReference type="EMBL" id="LAZR01031980">
    <property type="protein sequence ID" value="KKL52193.1"/>
    <property type="molecule type" value="Genomic_DNA"/>
</dbReference>
<sequence length="72" mass="8096">MRISVGAVAKCTVLVVSATDDASTKRFFCSTASPVLTRTPIFFEPKIEPLTPIIKKKRGKYWESPKYKFKGK</sequence>
<evidence type="ECO:0000313" key="1">
    <source>
        <dbReference type="EMBL" id="KKL52193.1"/>
    </source>
</evidence>
<name>A0A0F9CRY1_9ZZZZ</name>
<reference evidence="1" key="1">
    <citation type="journal article" date="2015" name="Nature">
        <title>Complex archaea that bridge the gap between prokaryotes and eukaryotes.</title>
        <authorList>
            <person name="Spang A."/>
            <person name="Saw J.H."/>
            <person name="Jorgensen S.L."/>
            <person name="Zaremba-Niedzwiedzka K."/>
            <person name="Martijn J."/>
            <person name="Lind A.E."/>
            <person name="van Eijk R."/>
            <person name="Schleper C."/>
            <person name="Guy L."/>
            <person name="Ettema T.J."/>
        </authorList>
    </citation>
    <scope>NUCLEOTIDE SEQUENCE</scope>
</reference>